<dbReference type="GO" id="GO:0005615">
    <property type="term" value="C:extracellular space"/>
    <property type="evidence" value="ECO:0007669"/>
    <property type="project" value="TreeGrafter"/>
</dbReference>
<dbReference type="EMBL" id="CAJPVJ010017675">
    <property type="protein sequence ID" value="CAG2176709.1"/>
    <property type="molecule type" value="Genomic_DNA"/>
</dbReference>
<evidence type="ECO:0000313" key="2">
    <source>
        <dbReference type="Proteomes" id="UP000728032"/>
    </source>
</evidence>
<reference evidence="1" key="1">
    <citation type="submission" date="2020-11" db="EMBL/GenBank/DDBJ databases">
        <authorList>
            <person name="Tran Van P."/>
        </authorList>
    </citation>
    <scope>NUCLEOTIDE SEQUENCE</scope>
</reference>
<dbReference type="InterPro" id="IPR017850">
    <property type="entry name" value="Alkaline_phosphatase_core_sf"/>
</dbReference>
<dbReference type="Pfam" id="PF02995">
    <property type="entry name" value="DUF229"/>
    <property type="match status" value="1"/>
</dbReference>
<name>A0A7R9QWB2_9ACAR</name>
<dbReference type="Gene3D" id="3.40.720.10">
    <property type="entry name" value="Alkaline Phosphatase, subunit A"/>
    <property type="match status" value="1"/>
</dbReference>
<organism evidence="1">
    <name type="scientific">Oppiella nova</name>
    <dbReference type="NCBI Taxonomy" id="334625"/>
    <lineage>
        <taxon>Eukaryota</taxon>
        <taxon>Metazoa</taxon>
        <taxon>Ecdysozoa</taxon>
        <taxon>Arthropoda</taxon>
        <taxon>Chelicerata</taxon>
        <taxon>Arachnida</taxon>
        <taxon>Acari</taxon>
        <taxon>Acariformes</taxon>
        <taxon>Sarcoptiformes</taxon>
        <taxon>Oribatida</taxon>
        <taxon>Brachypylina</taxon>
        <taxon>Oppioidea</taxon>
        <taxon>Oppiidae</taxon>
        <taxon>Oppiella</taxon>
    </lineage>
</organism>
<dbReference type="PANTHER" id="PTHR10974">
    <property type="entry name" value="FI08016P-RELATED"/>
    <property type="match status" value="1"/>
</dbReference>
<sequence>MRTRQQKYFAFVFMAHLTHNNANYAGYADLPVYTLLSQLFDNNLLNDTILFLYSDHGIRFGKMRSTASGTLEERLPFVYIYLPQSYKSDSIDKYLRINSRRLTTPFDIYATLRHIAKGKAEPNLSHGMSLFNEIPVNRSCDSEQISEHWCTCAQQHNQIKSYENITFIANFIVSEVNRLLMPVSQLCHKLVFNKIHSAFESQRNETHYQKYYLIKLIVKPSYAVFEATVRKMFDKLKIIGDISRINKYG</sequence>
<proteinExistence type="predicted"/>
<keyword evidence="2" id="KW-1185">Reference proteome</keyword>
<dbReference type="EMBL" id="OC932500">
    <property type="protein sequence ID" value="CAD7659547.1"/>
    <property type="molecule type" value="Genomic_DNA"/>
</dbReference>
<accession>A0A7R9QWB2</accession>
<evidence type="ECO:0000313" key="1">
    <source>
        <dbReference type="EMBL" id="CAD7659547.1"/>
    </source>
</evidence>
<feature type="non-terminal residue" evidence="1">
    <location>
        <position position="1"/>
    </location>
</feature>
<dbReference type="InterPro" id="IPR004245">
    <property type="entry name" value="DUF229"/>
</dbReference>
<dbReference type="AlphaFoldDB" id="A0A7R9QWB2"/>
<dbReference type="OrthoDB" id="6412187at2759"/>
<evidence type="ECO:0008006" key="3">
    <source>
        <dbReference type="Google" id="ProtNLM"/>
    </source>
</evidence>
<dbReference type="PANTHER" id="PTHR10974:SF1">
    <property type="entry name" value="FI08016P-RELATED"/>
    <property type="match status" value="1"/>
</dbReference>
<gene>
    <name evidence="1" type="ORF">ONB1V03_LOCUS16142</name>
</gene>
<protein>
    <recommendedName>
        <fullName evidence="3">Sulfatase N-terminal domain-containing protein</fullName>
    </recommendedName>
</protein>
<dbReference type="Proteomes" id="UP000728032">
    <property type="component" value="Unassembled WGS sequence"/>
</dbReference>
<dbReference type="SUPFAM" id="SSF53649">
    <property type="entry name" value="Alkaline phosphatase-like"/>
    <property type="match status" value="1"/>
</dbReference>